<dbReference type="PROSITE" id="PS50056">
    <property type="entry name" value="TYR_PHOSPHATASE_2"/>
    <property type="match status" value="1"/>
</dbReference>
<dbReference type="PANTHER" id="PTHR46274:SF6">
    <property type="entry name" value="TYR_PHOSPHATASE_2 DOMAIN-CONTAINING PROTEIN"/>
    <property type="match status" value="1"/>
</dbReference>
<evidence type="ECO:0000259" key="3">
    <source>
        <dbReference type="PROSITE" id="PS50054"/>
    </source>
</evidence>
<dbReference type="Proteomes" id="UP001146120">
    <property type="component" value="Unassembled WGS sequence"/>
</dbReference>
<proteinExistence type="predicted"/>
<keyword evidence="2" id="KW-0904">Protein phosphatase</keyword>
<feature type="domain" description="Tyrosine-protein phosphatase" evidence="3">
    <location>
        <begin position="38"/>
        <end position="194"/>
    </location>
</feature>
<dbReference type="SMART" id="SM00195">
    <property type="entry name" value="DSPc"/>
    <property type="match status" value="1"/>
</dbReference>
<gene>
    <name evidence="5" type="ORF">N0F65_002926</name>
</gene>
<dbReference type="InterPro" id="IPR000340">
    <property type="entry name" value="Dual-sp_phosphatase_cat-dom"/>
</dbReference>
<evidence type="ECO:0000313" key="6">
    <source>
        <dbReference type="Proteomes" id="UP001146120"/>
    </source>
</evidence>
<dbReference type="GO" id="GO:0004721">
    <property type="term" value="F:phosphoprotein phosphatase activity"/>
    <property type="evidence" value="ECO:0007669"/>
    <property type="project" value="UniProtKB-KW"/>
</dbReference>
<name>A0AAV2Z7R4_9STRA</name>
<dbReference type="PANTHER" id="PTHR46274">
    <property type="entry name" value="PHOSPHATIDYLINOSITOL PHOSPHATASE"/>
    <property type="match status" value="1"/>
</dbReference>
<reference evidence="5" key="2">
    <citation type="journal article" date="2023" name="Microbiol Resour">
        <title>Decontamination and Annotation of the Draft Genome Sequence of the Oomycete Lagenidium giganteum ARSEF 373.</title>
        <authorList>
            <person name="Morgan W.R."/>
            <person name="Tartar A."/>
        </authorList>
    </citation>
    <scope>NUCLEOTIDE SEQUENCE</scope>
    <source>
        <strain evidence="5">ARSEF 373</strain>
    </source>
</reference>
<dbReference type="InterPro" id="IPR020422">
    <property type="entry name" value="TYR_PHOSPHATASE_DUAL_dom"/>
</dbReference>
<protein>
    <submittedName>
        <fullName evidence="5">Uncharacterized protein</fullName>
    </submittedName>
</protein>
<reference evidence="5" key="1">
    <citation type="submission" date="2022-11" db="EMBL/GenBank/DDBJ databases">
        <authorList>
            <person name="Morgan W.R."/>
            <person name="Tartar A."/>
        </authorList>
    </citation>
    <scope>NUCLEOTIDE SEQUENCE</scope>
    <source>
        <strain evidence="5">ARSEF 373</strain>
    </source>
</reference>
<dbReference type="InterPro" id="IPR016130">
    <property type="entry name" value="Tyr_Pase_AS"/>
</dbReference>
<sequence>MTVGDGRVQSLTNYARSQVFHISLLYNLCLHNRRRRPWWSRIEPHLLLGALPFRDKQHLERLTKDENVRAVVTMNQPTELLPNMFGSPVAPEDWASANVAQCFGTTNDFSPPSVDTIRRCVAFIHEHLERGETTYVHCKAGRGRSTVVVVAYLMQYRNMAIDDAYATVRRHRPHVSLHPKQYRILTAFQNTLERAN</sequence>
<dbReference type="Pfam" id="PF00782">
    <property type="entry name" value="DSPc"/>
    <property type="match status" value="1"/>
</dbReference>
<keyword evidence="6" id="KW-1185">Reference proteome</keyword>
<dbReference type="FunFam" id="3.90.190.10:FF:000157">
    <property type="entry name" value="Protein-tyrosine phosphatase"/>
    <property type="match status" value="1"/>
</dbReference>
<dbReference type="InterPro" id="IPR000387">
    <property type="entry name" value="Tyr_Pase_dom"/>
</dbReference>
<dbReference type="InterPro" id="IPR029021">
    <property type="entry name" value="Prot-tyrosine_phosphatase-like"/>
</dbReference>
<dbReference type="SUPFAM" id="SSF52799">
    <property type="entry name" value="(Phosphotyrosine protein) phosphatases II"/>
    <property type="match status" value="1"/>
</dbReference>
<evidence type="ECO:0000313" key="5">
    <source>
        <dbReference type="EMBL" id="DBA01810.1"/>
    </source>
</evidence>
<comment type="caution">
    <text evidence="5">The sequence shown here is derived from an EMBL/GenBank/DDBJ whole genome shotgun (WGS) entry which is preliminary data.</text>
</comment>
<evidence type="ECO:0000256" key="2">
    <source>
        <dbReference type="ARBA" id="ARBA00022912"/>
    </source>
</evidence>
<organism evidence="5 6">
    <name type="scientific">Lagenidium giganteum</name>
    <dbReference type="NCBI Taxonomy" id="4803"/>
    <lineage>
        <taxon>Eukaryota</taxon>
        <taxon>Sar</taxon>
        <taxon>Stramenopiles</taxon>
        <taxon>Oomycota</taxon>
        <taxon>Peronosporomycetes</taxon>
        <taxon>Pythiales</taxon>
        <taxon>Pythiaceae</taxon>
    </lineage>
</organism>
<evidence type="ECO:0000259" key="4">
    <source>
        <dbReference type="PROSITE" id="PS50056"/>
    </source>
</evidence>
<dbReference type="AlphaFoldDB" id="A0AAV2Z7R4"/>
<evidence type="ECO:0000256" key="1">
    <source>
        <dbReference type="ARBA" id="ARBA00022801"/>
    </source>
</evidence>
<keyword evidence="1" id="KW-0378">Hydrolase</keyword>
<dbReference type="PROSITE" id="PS00383">
    <property type="entry name" value="TYR_PHOSPHATASE_1"/>
    <property type="match status" value="1"/>
</dbReference>
<accession>A0AAV2Z7R4</accession>
<feature type="domain" description="Tyrosine specific protein phosphatases" evidence="4">
    <location>
        <begin position="115"/>
        <end position="183"/>
    </location>
</feature>
<dbReference type="PROSITE" id="PS50054">
    <property type="entry name" value="TYR_PHOSPHATASE_DUAL"/>
    <property type="match status" value="1"/>
</dbReference>
<dbReference type="Gene3D" id="3.90.190.10">
    <property type="entry name" value="Protein tyrosine phosphatase superfamily"/>
    <property type="match status" value="1"/>
</dbReference>
<dbReference type="EMBL" id="DAKRPA010000041">
    <property type="protein sequence ID" value="DBA01810.1"/>
    <property type="molecule type" value="Genomic_DNA"/>
</dbReference>